<feature type="transmembrane region" description="Helical" evidence="7">
    <location>
        <begin position="64"/>
        <end position="85"/>
    </location>
</feature>
<feature type="transmembrane region" description="Helical" evidence="7">
    <location>
        <begin position="159"/>
        <end position="180"/>
    </location>
</feature>
<keyword evidence="9" id="KW-1185">Reference proteome</keyword>
<dbReference type="PANTHER" id="PTHR30106:SF2">
    <property type="entry name" value="UPF0324 INNER MEMBRANE PROTEIN YEIH"/>
    <property type="match status" value="1"/>
</dbReference>
<dbReference type="Pfam" id="PF03601">
    <property type="entry name" value="Cons_hypoth698"/>
    <property type="match status" value="1"/>
</dbReference>
<sequence>MAFSKENRAHTLNGILFVALFAIAATYISQCPFFSHLGISPLIIGIVLGMFYANTLRNKLPEAWTPGIIFSTKTLLRAAIVFYGFRITFQSIAAVGIPGIVASVSIVFSTFFIGYLLGTKIFKLDRDTSILTSAGSSICGAAAVLATEPVVKAEAHKSAIAVSTVVLFGTIAMFLYPFLYKAGYVHFDPETMGVYIGATVHEVAHVVAAGNAIGPEVAKDAIIVKMIRVMLIAPFLIILSLLLPKLGKALASNEKTKITIPWFAIGFIAVAGFNSLHLLPEKVVSYINALDTFALTMAMTALGMETSMDKFKGVGLKPIYLAFVLFLWLIFGGYFITKFAMSLGA</sequence>
<accession>F0S3E3</accession>
<dbReference type="OrthoDB" id="9811391at2"/>
<feature type="transmembrane region" description="Helical" evidence="7">
    <location>
        <begin position="129"/>
        <end position="147"/>
    </location>
</feature>
<dbReference type="GO" id="GO:0005886">
    <property type="term" value="C:plasma membrane"/>
    <property type="evidence" value="ECO:0007669"/>
    <property type="project" value="UniProtKB-SubCell"/>
</dbReference>
<evidence type="ECO:0000256" key="3">
    <source>
        <dbReference type="ARBA" id="ARBA00022475"/>
    </source>
</evidence>
<keyword evidence="3" id="KW-1003">Cell membrane</keyword>
<keyword evidence="5 7" id="KW-1133">Transmembrane helix</keyword>
<evidence type="ECO:0000256" key="5">
    <source>
        <dbReference type="ARBA" id="ARBA00022989"/>
    </source>
</evidence>
<evidence type="ECO:0000313" key="9">
    <source>
        <dbReference type="Proteomes" id="UP000007102"/>
    </source>
</evidence>
<feature type="transmembrane region" description="Helical" evidence="7">
    <location>
        <begin position="258"/>
        <end position="277"/>
    </location>
</feature>
<evidence type="ECO:0000256" key="1">
    <source>
        <dbReference type="ARBA" id="ARBA00004651"/>
    </source>
</evidence>
<reference evidence="8 9" key="1">
    <citation type="journal article" date="2011" name="Stand. Genomic Sci.">
        <title>Complete genome sequence of the thermophilic sulfur-reducer Desulfurobacterium thermolithotrophum type strain (BSA(T)) from a deep-sea hydrothermal vent.</title>
        <authorList>
            <person name="Goker M."/>
            <person name="Daligault H."/>
            <person name="Mwirichia R."/>
            <person name="Lapidus A."/>
            <person name="Lucas S."/>
            <person name="Deshpande S."/>
            <person name="Pagani I."/>
            <person name="Tapia R."/>
            <person name="Cheng J.F."/>
            <person name="Goodwin L."/>
            <person name="Pitluck S."/>
            <person name="Liolios K."/>
            <person name="Ivanova N."/>
            <person name="Mavromatis K."/>
            <person name="Mikhailova N."/>
            <person name="Pati A."/>
            <person name="Chen A."/>
            <person name="Palaniappan K."/>
            <person name="Han C."/>
            <person name="Land M."/>
            <person name="Hauser L."/>
            <person name="Pan C."/>
            <person name="Brambilla E.M."/>
            <person name="Rohde M."/>
            <person name="Spring S."/>
            <person name="Sikorski J."/>
            <person name="Wirth R."/>
            <person name="Detter J.C."/>
            <person name="Woyke T."/>
            <person name="Bristow J."/>
            <person name="Eisen J.A."/>
            <person name="Markowitz V."/>
            <person name="Hugenholtz P."/>
            <person name="Kyrpides N.C."/>
            <person name="Klenk H.P."/>
        </authorList>
    </citation>
    <scope>NUCLEOTIDE SEQUENCE [LARGE SCALE GENOMIC DNA]</scope>
    <source>
        <strain evidence="9">DSM 11699 / BSA</strain>
    </source>
</reference>
<dbReference type="EMBL" id="CP002543">
    <property type="protein sequence ID" value="ADY73365.1"/>
    <property type="molecule type" value="Genomic_DNA"/>
</dbReference>
<comment type="similarity">
    <text evidence="2">Belongs to the UPF0324 family.</text>
</comment>
<keyword evidence="6 7" id="KW-0472">Membrane</keyword>
<dbReference type="STRING" id="868864.Dester_0719"/>
<dbReference type="PANTHER" id="PTHR30106">
    <property type="entry name" value="INNER MEMBRANE PROTEIN YEIH-RELATED"/>
    <property type="match status" value="1"/>
</dbReference>
<keyword evidence="4 7" id="KW-0812">Transmembrane</keyword>
<dbReference type="NCBIfam" id="TIGR00698">
    <property type="entry name" value="YeiH family putative sulfate export transporter"/>
    <property type="match status" value="1"/>
</dbReference>
<feature type="transmembrane region" description="Helical" evidence="7">
    <location>
        <begin position="34"/>
        <end position="52"/>
    </location>
</feature>
<dbReference type="HOGENOM" id="CLU_033541_0_0_0"/>
<feature type="transmembrane region" description="Helical" evidence="7">
    <location>
        <begin position="192"/>
        <end position="214"/>
    </location>
</feature>
<dbReference type="InterPro" id="IPR004630">
    <property type="entry name" value="UPF0324_YeiH-like"/>
</dbReference>
<evidence type="ECO:0000313" key="8">
    <source>
        <dbReference type="EMBL" id="ADY73365.1"/>
    </source>
</evidence>
<dbReference type="FunCoup" id="F0S3E3">
    <property type="interactions" value="53"/>
</dbReference>
<reference evidence="9" key="2">
    <citation type="submission" date="2011-02" db="EMBL/GenBank/DDBJ databases">
        <title>The complete genome of Desulfurobacterium thermolithotrophum DSM 11699.</title>
        <authorList>
            <consortium name="US DOE Joint Genome Institute (JGI-PGF)"/>
            <person name="Lucas S."/>
            <person name="Copeland A."/>
            <person name="Lapidus A."/>
            <person name="Bruce D."/>
            <person name="Goodwin L."/>
            <person name="Pitluck S."/>
            <person name="Kyrpides N."/>
            <person name="Mavromatis K."/>
            <person name="Pagani I."/>
            <person name="Ivanova N."/>
            <person name="Mikhailova N."/>
            <person name="Daligault H."/>
            <person name="Detter J.C."/>
            <person name="Tapia R."/>
            <person name="Han C."/>
            <person name="Land M."/>
            <person name="Hauser L."/>
            <person name="Markowitz V."/>
            <person name="Cheng J.-F."/>
            <person name="Hugenholtz P."/>
            <person name="Woyke T."/>
            <person name="Wu D."/>
            <person name="Spring S."/>
            <person name="Brambilla E."/>
            <person name="Klenk H.-P."/>
            <person name="Eisen J.A."/>
        </authorList>
    </citation>
    <scope>NUCLEOTIDE SEQUENCE [LARGE SCALE GENOMIC DNA]</scope>
    <source>
        <strain evidence="9">DSM 11699 / BSA</strain>
    </source>
</reference>
<dbReference type="eggNOG" id="COG2855">
    <property type="taxonomic scope" value="Bacteria"/>
</dbReference>
<evidence type="ECO:0000256" key="7">
    <source>
        <dbReference type="SAM" id="Phobius"/>
    </source>
</evidence>
<organism evidence="8 9">
    <name type="scientific">Desulfurobacterium thermolithotrophum (strain DSM 11699 / BSA)</name>
    <dbReference type="NCBI Taxonomy" id="868864"/>
    <lineage>
        <taxon>Bacteria</taxon>
        <taxon>Pseudomonadati</taxon>
        <taxon>Aquificota</taxon>
        <taxon>Aquificia</taxon>
        <taxon>Desulfurobacteriales</taxon>
        <taxon>Desulfurobacteriaceae</taxon>
        <taxon>Desulfurobacterium</taxon>
    </lineage>
</organism>
<evidence type="ECO:0000256" key="4">
    <source>
        <dbReference type="ARBA" id="ARBA00022692"/>
    </source>
</evidence>
<evidence type="ECO:0000256" key="6">
    <source>
        <dbReference type="ARBA" id="ARBA00023136"/>
    </source>
</evidence>
<dbReference type="RefSeq" id="WP_013638320.1">
    <property type="nucleotide sequence ID" value="NC_015185.1"/>
</dbReference>
<dbReference type="KEGG" id="dte:Dester_0719"/>
<name>F0S3E3_DESTD</name>
<feature type="transmembrane region" description="Helical" evidence="7">
    <location>
        <begin position="91"/>
        <end position="117"/>
    </location>
</feature>
<feature type="transmembrane region" description="Helical" evidence="7">
    <location>
        <begin position="12"/>
        <end position="28"/>
    </location>
</feature>
<feature type="transmembrane region" description="Helical" evidence="7">
    <location>
        <begin position="226"/>
        <end position="246"/>
    </location>
</feature>
<protein>
    <submittedName>
        <fullName evidence="8">Uncharacterized protein family UPF0324</fullName>
    </submittedName>
</protein>
<dbReference type="InParanoid" id="F0S3E3"/>
<gene>
    <name evidence="8" type="ordered locus">Dester_0719</name>
</gene>
<feature type="transmembrane region" description="Helical" evidence="7">
    <location>
        <begin position="314"/>
        <end position="336"/>
    </location>
</feature>
<proteinExistence type="inferred from homology"/>
<evidence type="ECO:0000256" key="2">
    <source>
        <dbReference type="ARBA" id="ARBA00007977"/>
    </source>
</evidence>
<feature type="transmembrane region" description="Helical" evidence="7">
    <location>
        <begin position="283"/>
        <end position="302"/>
    </location>
</feature>
<comment type="subcellular location">
    <subcellularLocation>
        <location evidence="1">Cell membrane</location>
        <topology evidence="1">Multi-pass membrane protein</topology>
    </subcellularLocation>
</comment>
<dbReference type="InterPro" id="IPR018383">
    <property type="entry name" value="UPF0324_pro"/>
</dbReference>
<dbReference type="Proteomes" id="UP000007102">
    <property type="component" value="Chromosome"/>
</dbReference>
<dbReference type="AlphaFoldDB" id="F0S3E3"/>